<evidence type="ECO:0000313" key="3">
    <source>
        <dbReference type="Proteomes" id="UP001259832"/>
    </source>
</evidence>
<sequence length="87" mass="9772">MHQMLANALEAGRQAAKNDVVEEDRKHDVGHFVLSTTESYRVRIMMGRRGEEDLTENLQRMRREHRSAMKLGENADATSADATSAAT</sequence>
<feature type="region of interest" description="Disordered" evidence="1">
    <location>
        <begin position="1"/>
        <end position="22"/>
    </location>
</feature>
<evidence type="ECO:0000256" key="1">
    <source>
        <dbReference type="SAM" id="MobiDB-lite"/>
    </source>
</evidence>
<dbReference type="Proteomes" id="UP001259832">
    <property type="component" value="Unassembled WGS sequence"/>
</dbReference>
<comment type="caution">
    <text evidence="2">The sequence shown here is derived from an EMBL/GenBank/DDBJ whole genome shotgun (WGS) entry which is preliminary data.</text>
</comment>
<keyword evidence="3" id="KW-1185">Reference proteome</keyword>
<feature type="compositionally biased region" description="Low complexity" evidence="1">
    <location>
        <begin position="75"/>
        <end position="87"/>
    </location>
</feature>
<accession>A0AAD9GBE5</accession>
<name>A0AAD9GBE5_9STRA</name>
<feature type="region of interest" description="Disordered" evidence="1">
    <location>
        <begin position="67"/>
        <end position="87"/>
    </location>
</feature>
<protein>
    <submittedName>
        <fullName evidence="2">Uncharacterized protein</fullName>
    </submittedName>
</protein>
<evidence type="ECO:0000313" key="2">
    <source>
        <dbReference type="EMBL" id="KAK1935366.1"/>
    </source>
</evidence>
<proteinExistence type="predicted"/>
<gene>
    <name evidence="2" type="ORF">P3T76_010591</name>
</gene>
<reference evidence="2" key="1">
    <citation type="submission" date="2023-08" db="EMBL/GenBank/DDBJ databases">
        <title>Reference Genome Resource for the Citrus Pathogen Phytophthora citrophthora.</title>
        <authorList>
            <person name="Moller H."/>
            <person name="Coetzee B."/>
            <person name="Rose L.J."/>
            <person name="Van Niekerk J.M."/>
        </authorList>
    </citation>
    <scope>NUCLEOTIDE SEQUENCE</scope>
    <source>
        <strain evidence="2">STE-U-9442</strain>
    </source>
</reference>
<organism evidence="2 3">
    <name type="scientific">Phytophthora citrophthora</name>
    <dbReference type="NCBI Taxonomy" id="4793"/>
    <lineage>
        <taxon>Eukaryota</taxon>
        <taxon>Sar</taxon>
        <taxon>Stramenopiles</taxon>
        <taxon>Oomycota</taxon>
        <taxon>Peronosporomycetes</taxon>
        <taxon>Peronosporales</taxon>
        <taxon>Peronosporaceae</taxon>
        <taxon>Phytophthora</taxon>
    </lineage>
</organism>
<dbReference type="EMBL" id="JASMQC010000023">
    <property type="protein sequence ID" value="KAK1935366.1"/>
    <property type="molecule type" value="Genomic_DNA"/>
</dbReference>
<dbReference type="AlphaFoldDB" id="A0AAD9GBE5"/>